<keyword evidence="3" id="KW-1185">Reference proteome</keyword>
<evidence type="ECO:0008006" key="5">
    <source>
        <dbReference type="Google" id="ProtNLM"/>
    </source>
</evidence>
<dbReference type="Proteomes" id="UP000325763">
    <property type="component" value="Chromosome"/>
</dbReference>
<dbReference type="KEGG" id="snq:CP978_29205"/>
<dbReference type="OrthoDB" id="3265533at2"/>
<evidence type="ECO:0000313" key="1">
    <source>
        <dbReference type="EMBL" id="AJE43598.1"/>
    </source>
</evidence>
<sequence>MKYPVSGRKGPWVKLDGYQDGKLIDAKYWDGNSQIIDSATGKFKPFITAPITEAKAQVARAVDTPIVYYVSTEQAAIAFRHGRGHP</sequence>
<dbReference type="EMBL" id="CP009313">
    <property type="protein sequence ID" value="AJE43598.1"/>
    <property type="molecule type" value="Genomic_DNA"/>
</dbReference>
<accession>A0A0B5DIQ9</accession>
<organism evidence="1 3">
    <name type="scientific">Streptomyces nodosus</name>
    <dbReference type="NCBI Taxonomy" id="40318"/>
    <lineage>
        <taxon>Bacteria</taxon>
        <taxon>Bacillati</taxon>
        <taxon>Actinomycetota</taxon>
        <taxon>Actinomycetes</taxon>
        <taxon>Kitasatosporales</taxon>
        <taxon>Streptomycetaceae</taxon>
        <taxon>Streptomyces</taxon>
    </lineage>
</organism>
<dbReference type="RefSeq" id="WP_043445772.1">
    <property type="nucleotide sequence ID" value="NZ_CP009313.1"/>
</dbReference>
<name>A0A0B5DIQ9_9ACTN</name>
<gene>
    <name evidence="2" type="ORF">CP978_29205</name>
    <name evidence="1" type="ORF">SNOD_28935</name>
</gene>
<dbReference type="STRING" id="40318.SNOD_28935"/>
<evidence type="ECO:0000313" key="4">
    <source>
        <dbReference type="Proteomes" id="UP000325763"/>
    </source>
</evidence>
<reference evidence="3" key="1">
    <citation type="submission" date="2014-09" db="EMBL/GenBank/DDBJ databases">
        <title>Sequence of the Streptomyces nodosus genome.</title>
        <authorList>
            <person name="Sweeney P."/>
            <person name="Stephens N."/>
            <person name="Murphy C."/>
            <person name="Caffrey P."/>
        </authorList>
    </citation>
    <scope>NUCLEOTIDE SEQUENCE [LARGE SCALE GENOMIC DNA]</scope>
    <source>
        <strain evidence="3">ATCC 14899</strain>
    </source>
</reference>
<evidence type="ECO:0000313" key="2">
    <source>
        <dbReference type="EMBL" id="QEV42102.1"/>
    </source>
</evidence>
<reference evidence="1 3" key="2">
    <citation type="journal article" date="2016" name="Appl. Microbiol. Biotechnol.">
        <title>Exploiting the genome sequence of Streptomyces nodosus for enhanced antibiotic production.</title>
        <authorList>
            <person name="Sweeney P."/>
            <person name="Murphy C.D."/>
            <person name="Caffrey P."/>
        </authorList>
    </citation>
    <scope>NUCLEOTIDE SEQUENCE [LARGE SCALE GENOMIC DNA]</scope>
    <source>
        <strain evidence="1 3">ATCC 14899</strain>
    </source>
</reference>
<dbReference type="EMBL" id="CP023747">
    <property type="protein sequence ID" value="QEV42102.1"/>
    <property type="molecule type" value="Genomic_DNA"/>
</dbReference>
<evidence type="ECO:0000313" key="3">
    <source>
        <dbReference type="Proteomes" id="UP000031526"/>
    </source>
</evidence>
<reference evidence="2 4" key="3">
    <citation type="submission" date="2017-09" db="EMBL/GenBank/DDBJ databases">
        <title>Streptomyces genome completion.</title>
        <authorList>
            <person name="Lee N."/>
            <person name="Cho B.-K."/>
        </authorList>
    </citation>
    <scope>NUCLEOTIDE SEQUENCE [LARGE SCALE GENOMIC DNA]</scope>
    <source>
        <strain evidence="2 4">ATCC 14899</strain>
    </source>
</reference>
<protein>
    <recommendedName>
        <fullName evidence="5">Tox-REase-5 domain-containing protein</fullName>
    </recommendedName>
</protein>
<dbReference type="Proteomes" id="UP000031526">
    <property type="component" value="Chromosome"/>
</dbReference>
<proteinExistence type="predicted"/>
<dbReference type="AlphaFoldDB" id="A0A0B5DIQ9"/>
<dbReference type="HOGENOM" id="CLU_2496620_0_0_11"/>